<dbReference type="OrthoDB" id="3174733at2"/>
<evidence type="ECO:0000313" key="1">
    <source>
        <dbReference type="EMBL" id="RDU23418.1"/>
    </source>
</evidence>
<gene>
    <name evidence="1" type="ORF">DWV06_09430</name>
</gene>
<dbReference type="AlphaFoldDB" id="A0A371AV22"/>
<dbReference type="Proteomes" id="UP000255036">
    <property type="component" value="Unassembled WGS sequence"/>
</dbReference>
<name>A0A371AV22_9FIRM</name>
<accession>A0A371AV22</accession>
<protein>
    <submittedName>
        <fullName evidence="1">LysR family transcriptional regulator</fullName>
    </submittedName>
</protein>
<evidence type="ECO:0000313" key="2">
    <source>
        <dbReference type="Proteomes" id="UP000255036"/>
    </source>
</evidence>
<organism evidence="1 2">
    <name type="scientific">Anaerosacchariphilus polymeriproducens</name>
    <dbReference type="NCBI Taxonomy" id="1812858"/>
    <lineage>
        <taxon>Bacteria</taxon>
        <taxon>Bacillati</taxon>
        <taxon>Bacillota</taxon>
        <taxon>Clostridia</taxon>
        <taxon>Lachnospirales</taxon>
        <taxon>Lachnospiraceae</taxon>
        <taxon>Anaerosacchariphilus</taxon>
    </lineage>
</organism>
<keyword evidence="2" id="KW-1185">Reference proteome</keyword>
<proteinExistence type="predicted"/>
<dbReference type="RefSeq" id="WP_115481935.1">
    <property type="nucleotide sequence ID" value="NZ_QRCT01000026.1"/>
</dbReference>
<dbReference type="EMBL" id="QRCT01000026">
    <property type="protein sequence ID" value="RDU23418.1"/>
    <property type="molecule type" value="Genomic_DNA"/>
</dbReference>
<reference evidence="1 2" key="1">
    <citation type="submission" date="2018-07" db="EMBL/GenBank/DDBJ databases">
        <title>Anaerosacharophilus polymeroproducens gen. nov. sp. nov., an anaerobic bacterium isolated from salt field.</title>
        <authorList>
            <person name="Kim W."/>
            <person name="Yang S.-H."/>
            <person name="Oh J."/>
            <person name="Lee J.-H."/>
            <person name="Kwon K.K."/>
        </authorList>
    </citation>
    <scope>NUCLEOTIDE SEQUENCE [LARGE SCALE GENOMIC DNA]</scope>
    <source>
        <strain evidence="1 2">MCWD5</strain>
    </source>
</reference>
<comment type="caution">
    <text evidence="1">The sequence shown here is derived from an EMBL/GenBank/DDBJ whole genome shotgun (WGS) entry which is preliminary data.</text>
</comment>
<sequence>MNKTKNLNRDVFVRVDTLMNELKISKALAYRLMKEMNDELRSQGYLTISGRVPKAYYHARFFGMGVEKS</sequence>